<dbReference type="InterPro" id="IPR042118">
    <property type="entry name" value="QueA_dom1"/>
</dbReference>
<evidence type="ECO:0000256" key="2">
    <source>
        <dbReference type="ARBA" id="ARBA00004691"/>
    </source>
</evidence>
<name>A0A6N7ESS7_9GAMM</name>
<proteinExistence type="inferred from homology"/>
<evidence type="ECO:0000256" key="5">
    <source>
        <dbReference type="ARBA" id="ARBA00022679"/>
    </source>
</evidence>
<dbReference type="SUPFAM" id="SSF111337">
    <property type="entry name" value="QueA-like"/>
    <property type="match status" value="1"/>
</dbReference>
<dbReference type="Gene3D" id="3.40.1780.10">
    <property type="entry name" value="QueA-like"/>
    <property type="match status" value="1"/>
</dbReference>
<comment type="similarity">
    <text evidence="9 13">Belongs to the QueA family.</text>
</comment>
<evidence type="ECO:0000313" key="15">
    <source>
        <dbReference type="Proteomes" id="UP000471298"/>
    </source>
</evidence>
<dbReference type="FunFam" id="3.40.1780.10:FF:000001">
    <property type="entry name" value="S-adenosylmethionine:tRNA ribosyltransferase-isomerase"/>
    <property type="match status" value="1"/>
</dbReference>
<evidence type="ECO:0000256" key="3">
    <source>
        <dbReference type="ARBA" id="ARBA00011245"/>
    </source>
</evidence>
<dbReference type="InterPro" id="IPR036100">
    <property type="entry name" value="QueA_sf"/>
</dbReference>
<dbReference type="PANTHER" id="PTHR30307:SF0">
    <property type="entry name" value="S-ADENOSYLMETHIONINE:TRNA RIBOSYLTRANSFERASE-ISOMERASE"/>
    <property type="match status" value="1"/>
</dbReference>
<dbReference type="NCBIfam" id="NF001140">
    <property type="entry name" value="PRK00147.1"/>
    <property type="match status" value="1"/>
</dbReference>
<keyword evidence="15" id="KW-1185">Reference proteome</keyword>
<evidence type="ECO:0000313" key="14">
    <source>
        <dbReference type="EMBL" id="MPV85601.1"/>
    </source>
</evidence>
<evidence type="ECO:0000256" key="7">
    <source>
        <dbReference type="ARBA" id="ARBA00022785"/>
    </source>
</evidence>
<comment type="pathway">
    <text evidence="2 13">tRNA modification; tRNA-queuosine biosynthesis.</text>
</comment>
<evidence type="ECO:0000256" key="11">
    <source>
        <dbReference type="ARBA" id="ARBA00069325"/>
    </source>
</evidence>
<evidence type="ECO:0000256" key="13">
    <source>
        <dbReference type="HAMAP-Rule" id="MF_00113"/>
    </source>
</evidence>
<comment type="catalytic activity">
    <reaction evidence="8 13">
        <text>7-aminomethyl-7-carbaguanosine(34) in tRNA + S-adenosyl-L-methionine = epoxyqueuosine(34) in tRNA + adenine + L-methionine + 2 H(+)</text>
        <dbReference type="Rhea" id="RHEA:32155"/>
        <dbReference type="Rhea" id="RHEA-COMP:10342"/>
        <dbReference type="Rhea" id="RHEA-COMP:18582"/>
        <dbReference type="ChEBI" id="CHEBI:15378"/>
        <dbReference type="ChEBI" id="CHEBI:16708"/>
        <dbReference type="ChEBI" id="CHEBI:57844"/>
        <dbReference type="ChEBI" id="CHEBI:59789"/>
        <dbReference type="ChEBI" id="CHEBI:82833"/>
        <dbReference type="ChEBI" id="CHEBI:194443"/>
        <dbReference type="EC" id="2.4.99.17"/>
    </reaction>
</comment>
<comment type="caution">
    <text evidence="14">The sequence shown here is derived from an EMBL/GenBank/DDBJ whole genome shotgun (WGS) entry which is preliminary data.</text>
</comment>
<dbReference type="HAMAP" id="MF_00113">
    <property type="entry name" value="QueA"/>
    <property type="match status" value="1"/>
</dbReference>
<dbReference type="Gene3D" id="2.40.10.240">
    <property type="entry name" value="QueA-like"/>
    <property type="match status" value="1"/>
</dbReference>
<dbReference type="GO" id="GO:0008616">
    <property type="term" value="P:tRNA queuosine(34) biosynthetic process"/>
    <property type="evidence" value="ECO:0007669"/>
    <property type="project" value="UniProtKB-UniRule"/>
</dbReference>
<keyword evidence="6 13" id="KW-0949">S-adenosyl-L-methionine</keyword>
<evidence type="ECO:0000256" key="8">
    <source>
        <dbReference type="ARBA" id="ARBA00052751"/>
    </source>
</evidence>
<keyword evidence="7 13" id="KW-0671">Queuosine biosynthesis</keyword>
<keyword evidence="14" id="KW-0413">Isomerase</keyword>
<evidence type="ECO:0000256" key="4">
    <source>
        <dbReference type="ARBA" id="ARBA00022490"/>
    </source>
</evidence>
<protein>
    <recommendedName>
        <fullName evidence="11 13">S-adenosylmethionine:tRNA ribosyltransferase-isomerase</fullName>
        <ecNumber evidence="10 13">2.4.99.17</ecNumber>
    </recommendedName>
    <alternativeName>
        <fullName evidence="12 13">Queuosine biosynthesis protein QueA</fullName>
    </alternativeName>
</protein>
<keyword evidence="4 13" id="KW-0963">Cytoplasm</keyword>
<dbReference type="PANTHER" id="PTHR30307">
    <property type="entry name" value="S-ADENOSYLMETHIONINE:TRNA RIBOSYLTRANSFERASE-ISOMERASE"/>
    <property type="match status" value="1"/>
</dbReference>
<evidence type="ECO:0000256" key="12">
    <source>
        <dbReference type="ARBA" id="ARBA00076160"/>
    </source>
</evidence>
<reference evidence="14 15" key="1">
    <citation type="submission" date="2019-10" db="EMBL/GenBank/DDBJ databases">
        <title>Cardiobacteriales fam. a chemoheterotrophic member of the order Cardiobacteriales, and proposal of Cardiobacteriales fam. nov.</title>
        <authorList>
            <person name="Wang C."/>
        </authorList>
    </citation>
    <scope>NUCLEOTIDE SEQUENCE [LARGE SCALE GENOMIC DNA]</scope>
    <source>
        <strain evidence="14 15">ML27</strain>
    </source>
</reference>
<dbReference type="InterPro" id="IPR042119">
    <property type="entry name" value="QueA_dom2"/>
</dbReference>
<dbReference type="InParanoid" id="A0A6N7ESS7"/>
<dbReference type="GO" id="GO:0051075">
    <property type="term" value="F:S-adenosylmethionine:tRNA ribosyltransferase-isomerase activity"/>
    <property type="evidence" value="ECO:0007669"/>
    <property type="project" value="UniProtKB-EC"/>
</dbReference>
<dbReference type="UniPathway" id="UPA00392"/>
<dbReference type="InterPro" id="IPR003699">
    <property type="entry name" value="QueA"/>
</dbReference>
<organism evidence="14 15">
    <name type="scientific">Ostreibacterium oceani</name>
    <dbReference type="NCBI Taxonomy" id="2654998"/>
    <lineage>
        <taxon>Bacteria</taxon>
        <taxon>Pseudomonadati</taxon>
        <taxon>Pseudomonadota</taxon>
        <taxon>Gammaproteobacteria</taxon>
        <taxon>Cardiobacteriales</taxon>
        <taxon>Ostreibacteriaceae</taxon>
        <taxon>Ostreibacterium</taxon>
    </lineage>
</organism>
<accession>A0A6N7ESS7</accession>
<evidence type="ECO:0000256" key="1">
    <source>
        <dbReference type="ARBA" id="ARBA00004496"/>
    </source>
</evidence>
<comment type="subcellular location">
    <subcellularLocation>
        <location evidence="1 13">Cytoplasm</location>
    </subcellularLocation>
</comment>
<dbReference type="NCBIfam" id="TIGR00113">
    <property type="entry name" value="queA"/>
    <property type="match status" value="1"/>
</dbReference>
<dbReference type="Pfam" id="PF02547">
    <property type="entry name" value="Queuosine_synth"/>
    <property type="match status" value="1"/>
</dbReference>
<dbReference type="GO" id="GO:0005737">
    <property type="term" value="C:cytoplasm"/>
    <property type="evidence" value="ECO:0007669"/>
    <property type="project" value="UniProtKB-SubCell"/>
</dbReference>
<dbReference type="Proteomes" id="UP000471298">
    <property type="component" value="Unassembled WGS sequence"/>
</dbReference>
<dbReference type="EMBL" id="WHNW01000002">
    <property type="protein sequence ID" value="MPV85601.1"/>
    <property type="molecule type" value="Genomic_DNA"/>
</dbReference>
<dbReference type="EC" id="2.4.99.17" evidence="10 13"/>
<evidence type="ECO:0000256" key="10">
    <source>
        <dbReference type="ARBA" id="ARBA00066503"/>
    </source>
</evidence>
<evidence type="ECO:0000256" key="6">
    <source>
        <dbReference type="ARBA" id="ARBA00022691"/>
    </source>
</evidence>
<dbReference type="RefSeq" id="WP_152809014.1">
    <property type="nucleotide sequence ID" value="NZ_WHNW01000002.1"/>
</dbReference>
<sequence length="358" mass="39877">MHSLNKTYTALPYTLSDFDFELPADLIAQFPAKERSASRLLQVNGENDFCDGVFADIVREFNAGDVLVLNNTKVVPARLQGKKISGGQLEIFVERIQDNNTALCMIRANRAPKPGVEIDIAGHRAMVSGRQGVFFIIELINDDSDWETLMQASGDIPLPPYIQRAPIAEDSQRYQTVYAEKAGAVAAPTAGLHFDNALLAKLADKGVEITYITLHVGAGTFQPVKNEWLDTHQMHFELFEIPDETRRIVNAAKTDGRRVTAVGTTSLRALESAAQDQRIVMAGGDTDLFIRPGYPFEIVDRLITNFHLPKSSLMMLVSALAGYETIRSAYQHAINQRYRFFSYGDAMLLKTIHFRNPL</sequence>
<evidence type="ECO:0000256" key="9">
    <source>
        <dbReference type="ARBA" id="ARBA00061210"/>
    </source>
</evidence>
<comment type="function">
    <text evidence="13">Transfers and isomerizes the ribose moiety from AdoMet to the 7-aminomethyl group of 7-deazaguanine (preQ1-tRNA) to give epoxyqueuosine (oQ-tRNA).</text>
</comment>
<gene>
    <name evidence="13 14" type="primary">queA</name>
    <name evidence="14" type="ORF">GCU85_02475</name>
</gene>
<comment type="subunit">
    <text evidence="3 13">Monomer.</text>
</comment>
<keyword evidence="14" id="KW-0328">Glycosyltransferase</keyword>
<dbReference type="AlphaFoldDB" id="A0A6N7ESS7"/>
<dbReference type="FunCoup" id="A0A6N7ESS7">
    <property type="interactions" value="392"/>
</dbReference>
<keyword evidence="5 13" id="KW-0808">Transferase</keyword>